<reference evidence="3" key="1">
    <citation type="journal article" date="2019" name="Int. J. Syst. Evol. Microbiol.">
        <title>The Global Catalogue of Microorganisms (GCM) 10K type strain sequencing project: providing services to taxonomists for standard genome sequencing and annotation.</title>
        <authorList>
            <consortium name="The Broad Institute Genomics Platform"/>
            <consortium name="The Broad Institute Genome Sequencing Center for Infectious Disease"/>
            <person name="Wu L."/>
            <person name="Ma J."/>
        </authorList>
    </citation>
    <scope>NUCLEOTIDE SEQUENCE [LARGE SCALE GENOMIC DNA]</scope>
    <source>
        <strain evidence="3">KCTC 42441</strain>
    </source>
</reference>
<dbReference type="Pfam" id="PF13614">
    <property type="entry name" value="AAA_31"/>
    <property type="match status" value="1"/>
</dbReference>
<accession>A0ABV7XG65</accession>
<keyword evidence="3" id="KW-1185">Reference proteome</keyword>
<dbReference type="EMBL" id="JBHRYA010000002">
    <property type="protein sequence ID" value="MFC3715170.1"/>
    <property type="molecule type" value="Genomic_DNA"/>
</dbReference>
<dbReference type="PANTHER" id="PTHR13696:SF99">
    <property type="entry name" value="COBYRINIC ACID AC-DIAMIDE SYNTHASE"/>
    <property type="match status" value="1"/>
</dbReference>
<protein>
    <submittedName>
        <fullName evidence="2">ParA family protein</fullName>
    </submittedName>
</protein>
<dbReference type="InterPro" id="IPR050678">
    <property type="entry name" value="DNA_Partitioning_ATPase"/>
</dbReference>
<dbReference type="InterPro" id="IPR027417">
    <property type="entry name" value="P-loop_NTPase"/>
</dbReference>
<feature type="domain" description="AAA" evidence="1">
    <location>
        <begin position="1"/>
        <end position="173"/>
    </location>
</feature>
<dbReference type="PANTHER" id="PTHR13696">
    <property type="entry name" value="P-LOOP CONTAINING NUCLEOSIDE TRIPHOSPHATE HYDROLASE"/>
    <property type="match status" value="1"/>
</dbReference>
<dbReference type="CDD" id="cd02042">
    <property type="entry name" value="ParAB_family"/>
    <property type="match status" value="1"/>
</dbReference>
<dbReference type="PIRSF" id="PIRSF009320">
    <property type="entry name" value="Nuc_binding_HP_1000"/>
    <property type="match status" value="1"/>
</dbReference>
<organism evidence="2 3">
    <name type="scientific">Luteimonas soli</name>
    <dbReference type="NCBI Taxonomy" id="1648966"/>
    <lineage>
        <taxon>Bacteria</taxon>
        <taxon>Pseudomonadati</taxon>
        <taxon>Pseudomonadota</taxon>
        <taxon>Gammaproteobacteria</taxon>
        <taxon>Lysobacterales</taxon>
        <taxon>Lysobacteraceae</taxon>
        <taxon>Luteimonas</taxon>
    </lineage>
</organism>
<gene>
    <name evidence="2" type="ORF">ACFONC_03270</name>
</gene>
<sequence length="257" mass="27240">MKTLVITNQKGGVGKTTLTVHLAHFAAERGARVLVVDLDPQAHTSYSLGEFDSGVKSSQLFGKLDAASVPALSEPGIRLISAGDDARLVDVPRAPLAISDVYVASIKAIGAGAGFDLCIIDTNPAKDLVQVAALAAADYVITPVDLEQYSILGLSKLLQTIFGIRNTRNKNLTFLGMLPSKLNTHSPAQKAALRELVKAYPQFMIKGAAIALRSSIGEASSERKPVWQLQKTAAREAGKEFKAVLAVIEDKMGGFNG</sequence>
<proteinExistence type="predicted"/>
<evidence type="ECO:0000259" key="1">
    <source>
        <dbReference type="Pfam" id="PF13614"/>
    </source>
</evidence>
<dbReference type="RefSeq" id="WP_386742274.1">
    <property type="nucleotide sequence ID" value="NZ_JBHRYA010000002.1"/>
</dbReference>
<dbReference type="Gene3D" id="3.40.50.300">
    <property type="entry name" value="P-loop containing nucleotide triphosphate hydrolases"/>
    <property type="match status" value="1"/>
</dbReference>
<comment type="caution">
    <text evidence="2">The sequence shown here is derived from an EMBL/GenBank/DDBJ whole genome shotgun (WGS) entry which is preliminary data.</text>
</comment>
<evidence type="ECO:0000313" key="3">
    <source>
        <dbReference type="Proteomes" id="UP001595705"/>
    </source>
</evidence>
<name>A0ABV7XG65_9GAMM</name>
<dbReference type="Proteomes" id="UP001595705">
    <property type="component" value="Unassembled WGS sequence"/>
</dbReference>
<dbReference type="SUPFAM" id="SSF52540">
    <property type="entry name" value="P-loop containing nucleoside triphosphate hydrolases"/>
    <property type="match status" value="1"/>
</dbReference>
<dbReference type="InterPro" id="IPR025669">
    <property type="entry name" value="AAA_dom"/>
</dbReference>
<evidence type="ECO:0000313" key="2">
    <source>
        <dbReference type="EMBL" id="MFC3715170.1"/>
    </source>
</evidence>